<dbReference type="Pfam" id="PF06429">
    <property type="entry name" value="Flg_bbr_C"/>
    <property type="match status" value="1"/>
</dbReference>
<evidence type="ECO:0000259" key="9">
    <source>
        <dbReference type="Pfam" id="PF22692"/>
    </source>
</evidence>
<dbReference type="InterPro" id="IPR001444">
    <property type="entry name" value="Flag_bb_rod_N"/>
</dbReference>
<gene>
    <name evidence="10" type="primary">flgF</name>
    <name evidence="10" type="ORF">theurythT_31200</name>
</gene>
<dbReference type="Pfam" id="PF22692">
    <property type="entry name" value="LlgE_F_G_D1"/>
    <property type="match status" value="1"/>
</dbReference>
<comment type="similarity">
    <text evidence="2 6">Belongs to the flagella basal body rod proteins family.</text>
</comment>
<dbReference type="InterPro" id="IPR020013">
    <property type="entry name" value="Flagellar_FlgE/F/G"/>
</dbReference>
<dbReference type="NCBIfam" id="TIGR03506">
    <property type="entry name" value="FlgEFG_subfam"/>
    <property type="match status" value="1"/>
</dbReference>
<evidence type="ECO:0000259" key="7">
    <source>
        <dbReference type="Pfam" id="PF00460"/>
    </source>
</evidence>
<keyword evidence="10" id="KW-0282">Flagellum</keyword>
<evidence type="ECO:0000256" key="1">
    <source>
        <dbReference type="ARBA" id="ARBA00004117"/>
    </source>
</evidence>
<sequence>MDKMLYIAMSGAKQNMHSLSITANNLANAKTTGFKADLAQARTMQAFGEGMPTRVFAMTERASQNFDSGAVITTNRPLDIAVQGDGFFAVQAADGSEAYSRNGNLRLTEQGALETNEGELVLGDAGPIFLPLPVNNIQISRDGTIMVQPEGAPSSVQEEIGRIKLVNPDVRNIEKGNDGLFRRKDGTAEPADALVQVQGGMLESSNVNPVGEMTDMIALQRQFEMQLKLMKTAEENDSAAANLLRAF</sequence>
<name>A0ABQ6H694_9GAMM</name>
<evidence type="ECO:0000259" key="8">
    <source>
        <dbReference type="Pfam" id="PF06429"/>
    </source>
</evidence>
<keyword evidence="10" id="KW-0966">Cell projection</keyword>
<dbReference type="InterPro" id="IPR053967">
    <property type="entry name" value="LlgE_F_G-like_D1"/>
</dbReference>
<protein>
    <recommendedName>
        <fullName evidence="5 6">Flagellar basal-body rod protein FlgF</fullName>
    </recommendedName>
</protein>
<comment type="subcellular location">
    <subcellularLocation>
        <location evidence="1 6">Bacterial flagellum basal body</location>
    </subcellularLocation>
</comment>
<evidence type="ECO:0000256" key="5">
    <source>
        <dbReference type="ARBA" id="ARBA00040228"/>
    </source>
</evidence>
<organism evidence="10 11">
    <name type="scientific">Thalassotalea eurytherma</name>
    <dbReference type="NCBI Taxonomy" id="1144278"/>
    <lineage>
        <taxon>Bacteria</taxon>
        <taxon>Pseudomonadati</taxon>
        <taxon>Pseudomonadota</taxon>
        <taxon>Gammaproteobacteria</taxon>
        <taxon>Alteromonadales</taxon>
        <taxon>Colwelliaceae</taxon>
        <taxon>Thalassotalea</taxon>
    </lineage>
</organism>
<dbReference type="NCBIfam" id="TIGR02490">
    <property type="entry name" value="flgF"/>
    <property type="match status" value="1"/>
</dbReference>
<dbReference type="NCBIfam" id="NF009280">
    <property type="entry name" value="PRK12640.1"/>
    <property type="match status" value="1"/>
</dbReference>
<dbReference type="InterPro" id="IPR012836">
    <property type="entry name" value="FlgF"/>
</dbReference>
<evidence type="ECO:0000313" key="10">
    <source>
        <dbReference type="EMBL" id="GLX83667.1"/>
    </source>
</evidence>
<dbReference type="SUPFAM" id="SSF117143">
    <property type="entry name" value="Flagellar hook protein flgE"/>
    <property type="match status" value="1"/>
</dbReference>
<evidence type="ECO:0000256" key="2">
    <source>
        <dbReference type="ARBA" id="ARBA00009677"/>
    </source>
</evidence>
<keyword evidence="3 6" id="KW-0975">Bacterial flagellum</keyword>
<accession>A0ABQ6H694</accession>
<dbReference type="RefSeq" id="WP_284209146.1">
    <property type="nucleotide sequence ID" value="NZ_BSSU01000020.1"/>
</dbReference>
<feature type="domain" description="Flagellar hook protein FlgE/F/G-like D1" evidence="9">
    <location>
        <begin position="81"/>
        <end position="147"/>
    </location>
</feature>
<evidence type="ECO:0000256" key="4">
    <source>
        <dbReference type="ARBA" id="ARBA00038560"/>
    </source>
</evidence>
<dbReference type="InterPro" id="IPR010930">
    <property type="entry name" value="Flg_bb/hook_C_dom"/>
</dbReference>
<evidence type="ECO:0000256" key="6">
    <source>
        <dbReference type="RuleBase" id="RU362116"/>
    </source>
</evidence>
<keyword evidence="11" id="KW-1185">Reference proteome</keyword>
<evidence type="ECO:0000313" key="11">
    <source>
        <dbReference type="Proteomes" id="UP001157133"/>
    </source>
</evidence>
<reference evidence="10 11" key="1">
    <citation type="submission" date="2023-03" db="EMBL/GenBank/DDBJ databases">
        <title>Draft genome sequence of Thalassotalea eurytherma JCM 18482T.</title>
        <authorList>
            <person name="Sawabe T."/>
        </authorList>
    </citation>
    <scope>NUCLEOTIDE SEQUENCE [LARGE SCALE GENOMIC DNA]</scope>
    <source>
        <strain evidence="10 11">JCM 18482</strain>
    </source>
</reference>
<proteinExistence type="inferred from homology"/>
<comment type="caution">
    <text evidence="10">The sequence shown here is derived from an EMBL/GenBank/DDBJ whole genome shotgun (WGS) entry which is preliminary data.</text>
</comment>
<dbReference type="PANTHER" id="PTHR30435:SF18">
    <property type="entry name" value="FLAGELLAR BASAL-BODY ROD PROTEIN FLGF"/>
    <property type="match status" value="1"/>
</dbReference>
<dbReference type="PANTHER" id="PTHR30435">
    <property type="entry name" value="FLAGELLAR PROTEIN"/>
    <property type="match status" value="1"/>
</dbReference>
<dbReference type="Proteomes" id="UP001157133">
    <property type="component" value="Unassembled WGS sequence"/>
</dbReference>
<feature type="domain" description="Flagellar basal-body/hook protein C-terminal" evidence="8">
    <location>
        <begin position="199"/>
        <end position="243"/>
    </location>
</feature>
<dbReference type="InterPro" id="IPR037925">
    <property type="entry name" value="FlgE/F/G-like"/>
</dbReference>
<evidence type="ECO:0000256" key="3">
    <source>
        <dbReference type="ARBA" id="ARBA00023143"/>
    </source>
</evidence>
<dbReference type="EMBL" id="BSSU01000020">
    <property type="protein sequence ID" value="GLX83667.1"/>
    <property type="molecule type" value="Genomic_DNA"/>
</dbReference>
<comment type="subunit">
    <text evidence="4 6">The basal body constitutes a major portion of the flagellar organelle and consists of five rings (E,L,P,S, and M) mounted on a central rod. The rod consists of about 26 subunits of FlgG in the distal portion, and FlgB, FlgC and FlgF are thought to build up the proximal portion of the rod with about 6 subunits each.</text>
</comment>
<keyword evidence="10" id="KW-0969">Cilium</keyword>
<feature type="domain" description="Flagellar basal body rod protein N-terminal" evidence="7">
    <location>
        <begin position="5"/>
        <end position="35"/>
    </location>
</feature>
<dbReference type="Pfam" id="PF00460">
    <property type="entry name" value="Flg_bb_rod"/>
    <property type="match status" value="1"/>
</dbReference>